<accession>B8FC47</accession>
<dbReference type="GO" id="GO:0003677">
    <property type="term" value="F:DNA binding"/>
    <property type="evidence" value="ECO:0007669"/>
    <property type="project" value="UniProtKB-KW"/>
</dbReference>
<keyword evidence="7" id="KW-1185">Reference proteome</keyword>
<dbReference type="InterPro" id="IPR036390">
    <property type="entry name" value="WH_DNA-bd_sf"/>
</dbReference>
<dbReference type="GO" id="GO:0003700">
    <property type="term" value="F:DNA-binding transcription factor activity"/>
    <property type="evidence" value="ECO:0007669"/>
    <property type="project" value="TreeGrafter"/>
</dbReference>
<dbReference type="InterPro" id="IPR018490">
    <property type="entry name" value="cNMP-bd_dom_sf"/>
</dbReference>
<dbReference type="KEGG" id="dal:Dalk_3564"/>
<keyword evidence="3" id="KW-0804">Transcription</keyword>
<dbReference type="InterPro" id="IPR036388">
    <property type="entry name" value="WH-like_DNA-bd_sf"/>
</dbReference>
<sequence>MDDLKNTIASLPIYKGLSKPDLDSLARIASMREYRKGAIIFFEGEYCDGFYVVAKGRVKITKISSKGKEQILYILETGEPFGQLAIYHGDAFPATAQALETSVCLFFPKTPFLELISQRPALPMNMLAFLARRHRELTLQIENIALKEVPERLAEYLLYLCWEQKSLKTVSLPISKEQLAYLLGATPETLSRSLAKLVDDGMIMMDGKDISIIDEESLNDLARSMAM</sequence>
<evidence type="ECO:0000313" key="7">
    <source>
        <dbReference type="Proteomes" id="UP000000739"/>
    </source>
</evidence>
<dbReference type="HOGENOM" id="CLU_075053_4_0_7"/>
<keyword evidence="1" id="KW-0805">Transcription regulation</keyword>
<dbReference type="Pfam" id="PF13545">
    <property type="entry name" value="HTH_Crp_2"/>
    <property type="match status" value="1"/>
</dbReference>
<feature type="domain" description="Cyclic nucleotide-binding" evidence="4">
    <location>
        <begin position="13"/>
        <end position="133"/>
    </location>
</feature>
<gene>
    <name evidence="6" type="ordered locus">Dalk_3564</name>
</gene>
<dbReference type="PROSITE" id="PS51063">
    <property type="entry name" value="HTH_CRP_2"/>
    <property type="match status" value="1"/>
</dbReference>
<dbReference type="GO" id="GO:0005829">
    <property type="term" value="C:cytosol"/>
    <property type="evidence" value="ECO:0007669"/>
    <property type="project" value="TreeGrafter"/>
</dbReference>
<evidence type="ECO:0000256" key="3">
    <source>
        <dbReference type="ARBA" id="ARBA00023163"/>
    </source>
</evidence>
<evidence type="ECO:0000256" key="1">
    <source>
        <dbReference type="ARBA" id="ARBA00023015"/>
    </source>
</evidence>
<dbReference type="SUPFAM" id="SSF46785">
    <property type="entry name" value="Winged helix' DNA-binding domain"/>
    <property type="match status" value="1"/>
</dbReference>
<dbReference type="Pfam" id="PF00027">
    <property type="entry name" value="cNMP_binding"/>
    <property type="match status" value="1"/>
</dbReference>
<dbReference type="EMBL" id="CP001322">
    <property type="protein sequence ID" value="ACL05252.1"/>
    <property type="molecule type" value="Genomic_DNA"/>
</dbReference>
<dbReference type="RefSeq" id="WP_015948309.1">
    <property type="nucleotide sequence ID" value="NC_011768.1"/>
</dbReference>
<reference evidence="6 7" key="1">
    <citation type="journal article" date="2012" name="Environ. Microbiol.">
        <title>The genome sequence of Desulfatibacillum alkenivorans AK-01: a blueprint for anaerobic alkane oxidation.</title>
        <authorList>
            <person name="Callaghan A.V."/>
            <person name="Morris B.E."/>
            <person name="Pereira I.A."/>
            <person name="McInerney M.J."/>
            <person name="Austin R.N."/>
            <person name="Groves J.T."/>
            <person name="Kukor J.J."/>
            <person name="Suflita J.M."/>
            <person name="Young L.Y."/>
            <person name="Zylstra G.J."/>
            <person name="Wawrik B."/>
        </authorList>
    </citation>
    <scope>NUCLEOTIDE SEQUENCE [LARGE SCALE GENOMIC DNA]</scope>
    <source>
        <strain evidence="6 7">AK-01</strain>
    </source>
</reference>
<name>B8FC47_DESAL</name>
<dbReference type="Gene3D" id="1.10.10.10">
    <property type="entry name" value="Winged helix-like DNA-binding domain superfamily/Winged helix DNA-binding domain"/>
    <property type="match status" value="1"/>
</dbReference>
<dbReference type="InterPro" id="IPR014710">
    <property type="entry name" value="RmlC-like_jellyroll"/>
</dbReference>
<dbReference type="CDD" id="cd00038">
    <property type="entry name" value="CAP_ED"/>
    <property type="match status" value="1"/>
</dbReference>
<dbReference type="PROSITE" id="PS50042">
    <property type="entry name" value="CNMP_BINDING_3"/>
    <property type="match status" value="1"/>
</dbReference>
<organism evidence="6 7">
    <name type="scientific">Desulfatibacillum aliphaticivorans</name>
    <dbReference type="NCBI Taxonomy" id="218208"/>
    <lineage>
        <taxon>Bacteria</taxon>
        <taxon>Pseudomonadati</taxon>
        <taxon>Thermodesulfobacteriota</taxon>
        <taxon>Desulfobacteria</taxon>
        <taxon>Desulfobacterales</taxon>
        <taxon>Desulfatibacillaceae</taxon>
        <taxon>Desulfatibacillum</taxon>
    </lineage>
</organism>
<dbReference type="InterPro" id="IPR012318">
    <property type="entry name" value="HTH_CRP"/>
</dbReference>
<dbReference type="Gene3D" id="2.60.120.10">
    <property type="entry name" value="Jelly Rolls"/>
    <property type="match status" value="1"/>
</dbReference>
<keyword evidence="2" id="KW-0238">DNA-binding</keyword>
<dbReference type="CDD" id="cd00092">
    <property type="entry name" value="HTH_CRP"/>
    <property type="match status" value="1"/>
</dbReference>
<evidence type="ECO:0000313" key="6">
    <source>
        <dbReference type="EMBL" id="ACL05252.1"/>
    </source>
</evidence>
<dbReference type="SUPFAM" id="SSF51206">
    <property type="entry name" value="cAMP-binding domain-like"/>
    <property type="match status" value="1"/>
</dbReference>
<dbReference type="SMART" id="SM00419">
    <property type="entry name" value="HTH_CRP"/>
    <property type="match status" value="1"/>
</dbReference>
<dbReference type="SMART" id="SM00100">
    <property type="entry name" value="cNMP"/>
    <property type="match status" value="1"/>
</dbReference>
<dbReference type="eggNOG" id="COG0664">
    <property type="taxonomic scope" value="Bacteria"/>
</dbReference>
<dbReference type="InterPro" id="IPR000595">
    <property type="entry name" value="cNMP-bd_dom"/>
</dbReference>
<dbReference type="PANTHER" id="PTHR24567:SF74">
    <property type="entry name" value="HTH-TYPE TRANSCRIPTIONAL REGULATOR ARCR"/>
    <property type="match status" value="1"/>
</dbReference>
<evidence type="ECO:0000259" key="4">
    <source>
        <dbReference type="PROSITE" id="PS50042"/>
    </source>
</evidence>
<dbReference type="Proteomes" id="UP000000739">
    <property type="component" value="Chromosome"/>
</dbReference>
<dbReference type="InterPro" id="IPR050397">
    <property type="entry name" value="Env_Response_Regulators"/>
</dbReference>
<evidence type="ECO:0000256" key="2">
    <source>
        <dbReference type="ARBA" id="ARBA00023125"/>
    </source>
</evidence>
<feature type="domain" description="HTH crp-type" evidence="5">
    <location>
        <begin position="147"/>
        <end position="216"/>
    </location>
</feature>
<dbReference type="PANTHER" id="PTHR24567">
    <property type="entry name" value="CRP FAMILY TRANSCRIPTIONAL REGULATORY PROTEIN"/>
    <property type="match status" value="1"/>
</dbReference>
<dbReference type="PRINTS" id="PR00034">
    <property type="entry name" value="HTHCRP"/>
</dbReference>
<protein>
    <submittedName>
        <fullName evidence="6">Transcriptional regulator, Crp/Fnr family</fullName>
    </submittedName>
</protein>
<dbReference type="AlphaFoldDB" id="B8FC47"/>
<proteinExistence type="predicted"/>
<evidence type="ECO:0000259" key="5">
    <source>
        <dbReference type="PROSITE" id="PS51063"/>
    </source>
</evidence>